<organism evidence="1">
    <name type="scientific">Serratia fonticola</name>
    <dbReference type="NCBI Taxonomy" id="47917"/>
    <lineage>
        <taxon>Bacteria</taxon>
        <taxon>Pseudomonadati</taxon>
        <taxon>Pseudomonadota</taxon>
        <taxon>Gammaproteobacteria</taxon>
        <taxon>Enterobacterales</taxon>
        <taxon>Yersiniaceae</taxon>
        <taxon>Serratia</taxon>
    </lineage>
</organism>
<proteinExistence type="predicted"/>
<dbReference type="PROSITE" id="PS51257">
    <property type="entry name" value="PROKAR_LIPOPROTEIN"/>
    <property type="match status" value="1"/>
</dbReference>
<protein>
    <submittedName>
        <fullName evidence="1">Uncharacterized protein</fullName>
    </submittedName>
</protein>
<gene>
    <name evidence="1" type="ORF">NCTC12965_08095</name>
</gene>
<name>A0A4U9WKC0_SERFO</name>
<dbReference type="AlphaFoldDB" id="A0A4U9WKC0"/>
<reference evidence="1" key="1">
    <citation type="submission" date="2019-05" db="EMBL/GenBank/DDBJ databases">
        <authorList>
            <consortium name="Pathogen Informatics"/>
        </authorList>
    </citation>
    <scope>NUCLEOTIDE SEQUENCE [LARGE SCALE GENOMIC DNA]</scope>
    <source>
        <strain evidence="1">NCTC12965</strain>
    </source>
</reference>
<dbReference type="EMBL" id="CABEEZ010000160">
    <property type="protein sequence ID" value="VTR59482.1"/>
    <property type="molecule type" value="Genomic_DNA"/>
</dbReference>
<accession>A0A4U9WKC0</accession>
<evidence type="ECO:0000313" key="1">
    <source>
        <dbReference type="EMBL" id="VTR59482.1"/>
    </source>
</evidence>
<sequence length="65" mass="7558">MSARHQRCVVYRFAGFNVQQAGEHHLIQSISASCLYGIANHLHKLRLRWQLGLADNLRDRSNSRR</sequence>